<sequence length="351" mass="38312">MQESLKKRCIIVVALTVVLSCLLYAPIRMGTGVNKDIPLIGAAESVAENYCEQTLIAATKAYVAAKLIDKCISTLQQVEISFTPFGMGVTVAPGEMLAAVNEAIERVSSALFTVIGIMLVEKLLLGMLSWVSFKVLLPVALGFGILYCVAGRFMPWSRSIALFLASTALLCWLFLPLTALVSGYVEEGYLGGVYAEQMEKVEGAEAGVILEDVVEQEELRVPSAESSGGGWFSGLTDGVSALVDKLSSLVENIRKAADKLSVEAVQKKATEILNYADDATDRLFHAFCIFVVTTILIPLFSFFVLCRLVCLLTRRLVQETPQVERLLIMLEKQQRGRQPELGMAEMDKKLP</sequence>
<gene>
    <name evidence="2" type="ORF">HF854_11835</name>
</gene>
<dbReference type="PROSITE" id="PS51257">
    <property type="entry name" value="PROKAR_LIPOPROTEIN"/>
    <property type="match status" value="1"/>
</dbReference>
<organism evidence="2 3">
    <name type="scientific">Desulfovibrio piger</name>
    <dbReference type="NCBI Taxonomy" id="901"/>
    <lineage>
        <taxon>Bacteria</taxon>
        <taxon>Pseudomonadati</taxon>
        <taxon>Thermodesulfobacteriota</taxon>
        <taxon>Desulfovibrionia</taxon>
        <taxon>Desulfovibrionales</taxon>
        <taxon>Desulfovibrionaceae</taxon>
        <taxon>Desulfovibrio</taxon>
    </lineage>
</organism>
<dbReference type="RefSeq" id="WP_168936473.1">
    <property type="nucleotide sequence ID" value="NZ_JABAFY010000078.1"/>
</dbReference>
<evidence type="ECO:0000256" key="1">
    <source>
        <dbReference type="SAM" id="Phobius"/>
    </source>
</evidence>
<reference evidence="2 3" key="1">
    <citation type="submission" date="2020-04" db="EMBL/GenBank/DDBJ databases">
        <authorList>
            <person name="Hitch T.C.A."/>
            <person name="Wylensek D."/>
            <person name="Clavel T."/>
        </authorList>
    </citation>
    <scope>NUCLEOTIDE SEQUENCE [LARGE SCALE GENOMIC DNA]</scope>
    <source>
        <strain evidence="2 3">PG-251-APC-1</strain>
    </source>
</reference>
<name>A0A848CIB0_9BACT</name>
<proteinExistence type="predicted"/>
<evidence type="ECO:0000313" key="3">
    <source>
        <dbReference type="Proteomes" id="UP000522333"/>
    </source>
</evidence>
<dbReference type="Proteomes" id="UP000522333">
    <property type="component" value="Unassembled WGS sequence"/>
</dbReference>
<feature type="transmembrane region" description="Helical" evidence="1">
    <location>
        <begin position="283"/>
        <end position="306"/>
    </location>
</feature>
<evidence type="ECO:0000313" key="2">
    <source>
        <dbReference type="EMBL" id="NME53186.1"/>
    </source>
</evidence>
<accession>A0A848CIB0</accession>
<feature type="transmembrane region" description="Helical" evidence="1">
    <location>
        <begin position="9"/>
        <end position="27"/>
    </location>
</feature>
<comment type="caution">
    <text evidence="2">The sequence shown here is derived from an EMBL/GenBank/DDBJ whole genome shotgun (WGS) entry which is preliminary data.</text>
</comment>
<dbReference type="EMBL" id="JABAFY010000078">
    <property type="protein sequence ID" value="NME53186.1"/>
    <property type="molecule type" value="Genomic_DNA"/>
</dbReference>
<protein>
    <submittedName>
        <fullName evidence="2">Uncharacterized protein</fullName>
    </submittedName>
</protein>
<keyword evidence="1" id="KW-0472">Membrane</keyword>
<keyword evidence="1" id="KW-1133">Transmembrane helix</keyword>
<dbReference type="AlphaFoldDB" id="A0A848CIB0"/>
<feature type="transmembrane region" description="Helical" evidence="1">
    <location>
        <begin position="161"/>
        <end position="185"/>
    </location>
</feature>
<feature type="transmembrane region" description="Helical" evidence="1">
    <location>
        <begin position="127"/>
        <end position="149"/>
    </location>
</feature>
<keyword evidence="1" id="KW-0812">Transmembrane</keyword>